<keyword evidence="1" id="KW-0472">Membrane</keyword>
<evidence type="ECO:0000313" key="3">
    <source>
        <dbReference type="Proteomes" id="UP001151071"/>
    </source>
</evidence>
<evidence type="ECO:0000313" key="2">
    <source>
        <dbReference type="EMBL" id="MDA5110340.1"/>
    </source>
</evidence>
<keyword evidence="3" id="KW-1185">Reference proteome</keyword>
<dbReference type="RefSeq" id="WP_231558799.1">
    <property type="nucleotide sequence ID" value="NZ_JAPYYP010000030.1"/>
</dbReference>
<gene>
    <name evidence="2" type="ORF">O3V59_18425</name>
</gene>
<keyword evidence="1" id="KW-0812">Transmembrane</keyword>
<proteinExistence type="predicted"/>
<sequence>MNQMNNGIKAAATLKWLAWAATIIGAVLLVINVSDFRAENFGLMAAIGFLIGGMNIFLLSTVFRLLHTES</sequence>
<reference evidence="2" key="1">
    <citation type="submission" date="2022-12" db="EMBL/GenBank/DDBJ databases">
        <title>Draft genome sequence of the thermophilic strain Brevibacillus thermoruber HT42, isolated from Los Humeros, Puebla, Mexico, with biotechnological potential.</title>
        <authorList>
            <person name="Lara Sanchez J."/>
            <person name="Solis Palacios R."/>
            <person name="Bustos Baena A.S."/>
            <person name="Ruz Baez A.E."/>
            <person name="Espinosa Luna G."/>
            <person name="Oliart Ros R.M."/>
        </authorList>
    </citation>
    <scope>NUCLEOTIDE SEQUENCE</scope>
    <source>
        <strain evidence="2">HT42</strain>
    </source>
</reference>
<keyword evidence="1" id="KW-1133">Transmembrane helix</keyword>
<dbReference type="EMBL" id="JAPYYP010000030">
    <property type="protein sequence ID" value="MDA5110340.1"/>
    <property type="molecule type" value="Genomic_DNA"/>
</dbReference>
<accession>A0A9X3TU15</accession>
<organism evidence="2 3">
    <name type="scientific">Brevibacillus thermoruber</name>
    <dbReference type="NCBI Taxonomy" id="33942"/>
    <lineage>
        <taxon>Bacteria</taxon>
        <taxon>Bacillati</taxon>
        <taxon>Bacillota</taxon>
        <taxon>Bacilli</taxon>
        <taxon>Bacillales</taxon>
        <taxon>Paenibacillaceae</taxon>
        <taxon>Brevibacillus</taxon>
    </lineage>
</organism>
<dbReference type="Proteomes" id="UP001151071">
    <property type="component" value="Unassembled WGS sequence"/>
</dbReference>
<name>A0A9X3TU15_9BACL</name>
<protein>
    <submittedName>
        <fullName evidence="2">Uncharacterized protein</fullName>
    </submittedName>
</protein>
<feature type="transmembrane region" description="Helical" evidence="1">
    <location>
        <begin position="12"/>
        <end position="31"/>
    </location>
</feature>
<feature type="transmembrane region" description="Helical" evidence="1">
    <location>
        <begin position="43"/>
        <end position="66"/>
    </location>
</feature>
<dbReference type="AlphaFoldDB" id="A0A9X3TU15"/>
<evidence type="ECO:0000256" key="1">
    <source>
        <dbReference type="SAM" id="Phobius"/>
    </source>
</evidence>
<comment type="caution">
    <text evidence="2">The sequence shown here is derived from an EMBL/GenBank/DDBJ whole genome shotgun (WGS) entry which is preliminary data.</text>
</comment>